<gene>
    <name evidence="1" type="ORF">BU26DRAFT_521741</name>
</gene>
<proteinExistence type="predicted"/>
<dbReference type="Proteomes" id="UP000800094">
    <property type="component" value="Unassembled WGS sequence"/>
</dbReference>
<sequence>MQEGNMMDGDFSCMPLPSPGEVNFEAQAPQARKRQSSNGVLPYAPVIRATTLANPNAIELYTYWKYTGKIYSVQTEGRESLREAREARKLVDAYKYGLERGSGGADFRDAVMDAMAEFIDHRGFWFFPTDSTEGHPNTKMLHFMAFVYALNIYPPEHRFEEDEFRAAFLNELENFPKDKTYRELWDGFMQDGRCRFHEHRTGRCWRAIYDNAA</sequence>
<dbReference type="RefSeq" id="XP_033681322.1">
    <property type="nucleotide sequence ID" value="XM_033829613.1"/>
</dbReference>
<protein>
    <submittedName>
        <fullName evidence="1">Uncharacterized protein</fullName>
    </submittedName>
</protein>
<dbReference type="EMBL" id="ML987199">
    <property type="protein sequence ID" value="KAF2246318.1"/>
    <property type="molecule type" value="Genomic_DNA"/>
</dbReference>
<dbReference type="OrthoDB" id="3799737at2759"/>
<dbReference type="AlphaFoldDB" id="A0A6A6I8A9"/>
<evidence type="ECO:0000313" key="1">
    <source>
        <dbReference type="EMBL" id="KAF2246318.1"/>
    </source>
</evidence>
<keyword evidence="2" id="KW-1185">Reference proteome</keyword>
<organism evidence="1 2">
    <name type="scientific">Trematosphaeria pertusa</name>
    <dbReference type="NCBI Taxonomy" id="390896"/>
    <lineage>
        <taxon>Eukaryota</taxon>
        <taxon>Fungi</taxon>
        <taxon>Dikarya</taxon>
        <taxon>Ascomycota</taxon>
        <taxon>Pezizomycotina</taxon>
        <taxon>Dothideomycetes</taxon>
        <taxon>Pleosporomycetidae</taxon>
        <taxon>Pleosporales</taxon>
        <taxon>Massarineae</taxon>
        <taxon>Trematosphaeriaceae</taxon>
        <taxon>Trematosphaeria</taxon>
    </lineage>
</organism>
<evidence type="ECO:0000313" key="2">
    <source>
        <dbReference type="Proteomes" id="UP000800094"/>
    </source>
</evidence>
<reference evidence="1" key="1">
    <citation type="journal article" date="2020" name="Stud. Mycol.">
        <title>101 Dothideomycetes genomes: a test case for predicting lifestyles and emergence of pathogens.</title>
        <authorList>
            <person name="Haridas S."/>
            <person name="Albert R."/>
            <person name="Binder M."/>
            <person name="Bloem J."/>
            <person name="Labutti K."/>
            <person name="Salamov A."/>
            <person name="Andreopoulos B."/>
            <person name="Baker S."/>
            <person name="Barry K."/>
            <person name="Bills G."/>
            <person name="Bluhm B."/>
            <person name="Cannon C."/>
            <person name="Castanera R."/>
            <person name="Culley D."/>
            <person name="Daum C."/>
            <person name="Ezra D."/>
            <person name="Gonzalez J."/>
            <person name="Henrissat B."/>
            <person name="Kuo A."/>
            <person name="Liang C."/>
            <person name="Lipzen A."/>
            <person name="Lutzoni F."/>
            <person name="Magnuson J."/>
            <person name="Mondo S."/>
            <person name="Nolan M."/>
            <person name="Ohm R."/>
            <person name="Pangilinan J."/>
            <person name="Park H.-J."/>
            <person name="Ramirez L."/>
            <person name="Alfaro M."/>
            <person name="Sun H."/>
            <person name="Tritt A."/>
            <person name="Yoshinaga Y."/>
            <person name="Zwiers L.-H."/>
            <person name="Turgeon B."/>
            <person name="Goodwin S."/>
            <person name="Spatafora J."/>
            <person name="Crous P."/>
            <person name="Grigoriev I."/>
        </authorList>
    </citation>
    <scope>NUCLEOTIDE SEQUENCE</scope>
    <source>
        <strain evidence="1">CBS 122368</strain>
    </source>
</reference>
<accession>A0A6A6I8A9</accession>
<dbReference type="GeneID" id="54582943"/>
<name>A0A6A6I8A9_9PLEO</name>